<dbReference type="SUPFAM" id="SSF88659">
    <property type="entry name" value="Sigma3 and sigma4 domains of RNA polymerase sigma factors"/>
    <property type="match status" value="1"/>
</dbReference>
<dbReference type="AlphaFoldDB" id="A0A9Q3ZF40"/>
<dbReference type="InterPro" id="IPR013324">
    <property type="entry name" value="RNA_pol_sigma_r3/r4-like"/>
</dbReference>
<accession>A0A9Q3ZF40</accession>
<evidence type="ECO:0000259" key="5">
    <source>
        <dbReference type="Pfam" id="PF04542"/>
    </source>
</evidence>
<evidence type="ECO:0000313" key="8">
    <source>
        <dbReference type="Proteomes" id="UP001107961"/>
    </source>
</evidence>
<name>A0A9Q3ZF40_9GAMM</name>
<evidence type="ECO:0000313" key="7">
    <source>
        <dbReference type="EMBL" id="MCE7511395.1"/>
    </source>
</evidence>
<dbReference type="NCBIfam" id="NF008888">
    <property type="entry name" value="PRK11922.1"/>
    <property type="match status" value="1"/>
</dbReference>
<keyword evidence="3" id="KW-0731">Sigma factor</keyword>
<dbReference type="Gene3D" id="1.10.1740.10">
    <property type="match status" value="1"/>
</dbReference>
<feature type="domain" description="RNA polymerase sigma-70 region 2" evidence="5">
    <location>
        <begin position="36"/>
        <end position="101"/>
    </location>
</feature>
<keyword evidence="4" id="KW-0804">Transcription</keyword>
<dbReference type="PANTHER" id="PTHR43133:SF51">
    <property type="entry name" value="RNA POLYMERASE SIGMA FACTOR"/>
    <property type="match status" value="1"/>
</dbReference>
<dbReference type="GO" id="GO:0003677">
    <property type="term" value="F:DNA binding"/>
    <property type="evidence" value="ECO:0007669"/>
    <property type="project" value="InterPro"/>
</dbReference>
<dbReference type="InterPro" id="IPR013325">
    <property type="entry name" value="RNA_pol_sigma_r2"/>
</dbReference>
<comment type="similarity">
    <text evidence="1">Belongs to the sigma-70 factor family. ECF subfamily.</text>
</comment>
<dbReference type="RefSeq" id="WP_022997136.1">
    <property type="nucleotide sequence ID" value="NZ_CP012331.1"/>
</dbReference>
<evidence type="ECO:0000256" key="3">
    <source>
        <dbReference type="ARBA" id="ARBA00023082"/>
    </source>
</evidence>
<evidence type="ECO:0000259" key="6">
    <source>
        <dbReference type="Pfam" id="PF08281"/>
    </source>
</evidence>
<dbReference type="InterPro" id="IPR013249">
    <property type="entry name" value="RNA_pol_sigma70_r4_t2"/>
</dbReference>
<dbReference type="KEGG" id="axe:P40_14175"/>
<reference evidence="7" key="1">
    <citation type="submission" date="2022-01" db="EMBL/GenBank/DDBJ databases">
        <authorList>
            <person name="Karlyshev A.V."/>
            <person name="Jaspars M."/>
        </authorList>
    </citation>
    <scope>NUCLEOTIDE SEQUENCE</scope>
    <source>
        <strain evidence="7">AGSA3-2</strain>
    </source>
</reference>
<sequence length="239" mass="27378">MPSSEANPYECLFELSDIGLVERARHGDSAAFELIIRRHNQPLFRAAIGVLNDEDLAREAMQEAYLNAFTNLDSFQGRASLKTWLTRIVINQAISSKRRQRPEMSLNHEITHLHGESNERDPMGSHMVNVSNPETEVSRQQLRQLLEEAIRALPEIYRCVFLLREVEGLSSADSALCLDISEVLVKKRLSRAREMLRQRLLRTMEVLEPDIFEFAGKRCDVMTAAVMEELARRQRTGKS</sequence>
<keyword evidence="8" id="KW-1185">Reference proteome</keyword>
<proteinExistence type="inferred from homology"/>
<dbReference type="InterPro" id="IPR039425">
    <property type="entry name" value="RNA_pol_sigma-70-like"/>
</dbReference>
<evidence type="ECO:0000256" key="4">
    <source>
        <dbReference type="ARBA" id="ARBA00023163"/>
    </source>
</evidence>
<dbReference type="NCBIfam" id="TIGR02937">
    <property type="entry name" value="sigma70-ECF"/>
    <property type="match status" value="1"/>
</dbReference>
<protein>
    <submittedName>
        <fullName evidence="7">RNA polymerase sigma factor</fullName>
    </submittedName>
</protein>
<dbReference type="InterPro" id="IPR014284">
    <property type="entry name" value="RNA_pol_sigma-70_dom"/>
</dbReference>
<dbReference type="EMBL" id="JAJVKT010000065">
    <property type="protein sequence ID" value="MCE7511395.1"/>
    <property type="molecule type" value="Genomic_DNA"/>
</dbReference>
<dbReference type="CDD" id="cd06171">
    <property type="entry name" value="Sigma70_r4"/>
    <property type="match status" value="1"/>
</dbReference>
<dbReference type="Gene3D" id="1.10.10.10">
    <property type="entry name" value="Winged helix-like DNA-binding domain superfamily/Winged helix DNA-binding domain"/>
    <property type="match status" value="1"/>
</dbReference>
<dbReference type="Pfam" id="PF08281">
    <property type="entry name" value="Sigma70_r4_2"/>
    <property type="match status" value="1"/>
</dbReference>
<keyword evidence="2" id="KW-0805">Transcription regulation</keyword>
<feature type="domain" description="RNA polymerase sigma factor 70 region 4 type 2" evidence="6">
    <location>
        <begin position="144"/>
        <end position="196"/>
    </location>
</feature>
<dbReference type="GO" id="GO:0016987">
    <property type="term" value="F:sigma factor activity"/>
    <property type="evidence" value="ECO:0007669"/>
    <property type="project" value="UniProtKB-KW"/>
</dbReference>
<dbReference type="Proteomes" id="UP001107961">
    <property type="component" value="Unassembled WGS sequence"/>
</dbReference>
<dbReference type="SUPFAM" id="SSF88946">
    <property type="entry name" value="Sigma2 domain of RNA polymerase sigma factors"/>
    <property type="match status" value="1"/>
</dbReference>
<dbReference type="GO" id="GO:0006352">
    <property type="term" value="P:DNA-templated transcription initiation"/>
    <property type="evidence" value="ECO:0007669"/>
    <property type="project" value="InterPro"/>
</dbReference>
<evidence type="ECO:0000256" key="1">
    <source>
        <dbReference type="ARBA" id="ARBA00010641"/>
    </source>
</evidence>
<dbReference type="InterPro" id="IPR007627">
    <property type="entry name" value="RNA_pol_sigma70_r2"/>
</dbReference>
<dbReference type="PANTHER" id="PTHR43133">
    <property type="entry name" value="RNA POLYMERASE ECF-TYPE SIGMA FACTO"/>
    <property type="match status" value="1"/>
</dbReference>
<gene>
    <name evidence="7" type="ORF">LZG35_22415</name>
</gene>
<comment type="caution">
    <text evidence="7">The sequence shown here is derived from an EMBL/GenBank/DDBJ whole genome shotgun (WGS) entry which is preliminary data.</text>
</comment>
<dbReference type="Pfam" id="PF04542">
    <property type="entry name" value="Sigma70_r2"/>
    <property type="match status" value="1"/>
</dbReference>
<dbReference type="InterPro" id="IPR036388">
    <property type="entry name" value="WH-like_DNA-bd_sf"/>
</dbReference>
<evidence type="ECO:0000256" key="2">
    <source>
        <dbReference type="ARBA" id="ARBA00023015"/>
    </source>
</evidence>
<organism evidence="7 8">
    <name type="scientific">Alloalcanivorax xenomutans</name>
    <dbReference type="NCBI Taxonomy" id="1094342"/>
    <lineage>
        <taxon>Bacteria</taxon>
        <taxon>Pseudomonadati</taxon>
        <taxon>Pseudomonadota</taxon>
        <taxon>Gammaproteobacteria</taxon>
        <taxon>Oceanospirillales</taxon>
        <taxon>Alcanivoracaceae</taxon>
        <taxon>Alloalcanivorax</taxon>
    </lineage>
</organism>